<keyword evidence="4" id="KW-1185">Reference proteome</keyword>
<dbReference type="PANTHER" id="PTHR43540">
    <property type="entry name" value="PEROXYUREIDOACRYLATE/UREIDOACRYLATE AMIDOHYDROLASE-RELATED"/>
    <property type="match status" value="1"/>
</dbReference>
<sequence length="247" mass="27476">MSVTSITDPLRQQYREAFITNPRRAEHLADGKVALLCIDVQYLDAADGYGLFADPDTSGVPEEGRKYYFDRLEKTVLPGMRLLQDAFRGEKLEVIHCRICALTHDGRDRSAGHRRLHLLAAPGSKEAEFLVEVAPQGDEIVINKTASGVFSSTNIHYVLGNLGIRSLYLCGVYTNECVETAARDACDLGYFVTIVEDACATVTERLHEASLATLRDRYARIVSCRDVLRELDEFRDSSTVGIISQTK</sequence>
<dbReference type="InterPro" id="IPR050272">
    <property type="entry name" value="Isochorismatase-like_hydrls"/>
</dbReference>
<dbReference type="CDD" id="cd00431">
    <property type="entry name" value="cysteine_hydrolases"/>
    <property type="match status" value="1"/>
</dbReference>
<gene>
    <name evidence="3" type="primary">rutB</name>
    <name evidence="3" type="ORF">Hsar01_01369</name>
</gene>
<dbReference type="Proteomes" id="UP001476282">
    <property type="component" value="Unassembled WGS sequence"/>
</dbReference>
<evidence type="ECO:0000256" key="1">
    <source>
        <dbReference type="ARBA" id="ARBA00022801"/>
    </source>
</evidence>
<name>A0ABP9UN95_9BACT</name>
<comment type="caution">
    <text evidence="3">The sequence shown here is derived from an EMBL/GenBank/DDBJ whole genome shotgun (WGS) entry which is preliminary data.</text>
</comment>
<keyword evidence="1" id="KW-0378">Hydrolase</keyword>
<reference evidence="3 4" key="1">
    <citation type="submission" date="2024-02" db="EMBL/GenBank/DDBJ databases">
        <title>Haloferula sargassicola NBRC 104335.</title>
        <authorList>
            <person name="Ichikawa N."/>
            <person name="Katano-Makiyama Y."/>
            <person name="Hidaka K."/>
        </authorList>
    </citation>
    <scope>NUCLEOTIDE SEQUENCE [LARGE SCALE GENOMIC DNA]</scope>
    <source>
        <strain evidence="3 4">NBRC 104335</strain>
    </source>
</reference>
<accession>A0ABP9UN95</accession>
<proteinExistence type="predicted"/>
<evidence type="ECO:0000259" key="2">
    <source>
        <dbReference type="Pfam" id="PF00857"/>
    </source>
</evidence>
<dbReference type="InterPro" id="IPR000868">
    <property type="entry name" value="Isochorismatase-like_dom"/>
</dbReference>
<dbReference type="PANTHER" id="PTHR43540:SF1">
    <property type="entry name" value="ISOCHORISMATASE HYDROLASE"/>
    <property type="match status" value="1"/>
</dbReference>
<dbReference type="Pfam" id="PF00857">
    <property type="entry name" value="Isochorismatase"/>
    <property type="match status" value="1"/>
</dbReference>
<dbReference type="Gene3D" id="3.40.50.850">
    <property type="entry name" value="Isochorismatase-like"/>
    <property type="match status" value="1"/>
</dbReference>
<dbReference type="InterPro" id="IPR036380">
    <property type="entry name" value="Isochorismatase-like_sf"/>
</dbReference>
<evidence type="ECO:0000313" key="4">
    <source>
        <dbReference type="Proteomes" id="UP001476282"/>
    </source>
</evidence>
<organism evidence="3 4">
    <name type="scientific">Haloferula sargassicola</name>
    <dbReference type="NCBI Taxonomy" id="490096"/>
    <lineage>
        <taxon>Bacteria</taxon>
        <taxon>Pseudomonadati</taxon>
        <taxon>Verrucomicrobiota</taxon>
        <taxon>Verrucomicrobiia</taxon>
        <taxon>Verrucomicrobiales</taxon>
        <taxon>Verrucomicrobiaceae</taxon>
        <taxon>Haloferula</taxon>
    </lineage>
</organism>
<dbReference type="RefSeq" id="WP_353566296.1">
    <property type="nucleotide sequence ID" value="NZ_BAABRI010000006.1"/>
</dbReference>
<dbReference type="EMBL" id="BAABRI010000006">
    <property type="protein sequence ID" value="GAA5482152.1"/>
    <property type="molecule type" value="Genomic_DNA"/>
</dbReference>
<dbReference type="SUPFAM" id="SSF52499">
    <property type="entry name" value="Isochorismatase-like hydrolases"/>
    <property type="match status" value="1"/>
</dbReference>
<feature type="domain" description="Isochorismatase-like" evidence="2">
    <location>
        <begin position="75"/>
        <end position="223"/>
    </location>
</feature>
<evidence type="ECO:0000313" key="3">
    <source>
        <dbReference type="EMBL" id="GAA5482152.1"/>
    </source>
</evidence>
<protein>
    <submittedName>
        <fullName evidence="3">Peroxyureidoacrylate/ureidoacrylate amidohydrolase RutB</fullName>
    </submittedName>
</protein>